<dbReference type="Proteomes" id="UP000007435">
    <property type="component" value="Chromosome"/>
</dbReference>
<dbReference type="InterPro" id="IPR021720">
    <property type="entry name" value="Malectin_dom"/>
</dbReference>
<dbReference type="InterPro" id="IPR006102">
    <property type="entry name" value="Ig-like_GH2"/>
</dbReference>
<dbReference type="InterPro" id="IPR006104">
    <property type="entry name" value="Glyco_hydro_2_N"/>
</dbReference>
<dbReference type="HOGENOM" id="CLU_006501_5_0_10"/>
<sequence>MKFQSKSGLAILFFALSPLLLYAQNYSINEGWTFKTEDTKEQKVSFPHTWNAMDAQDETPGYSRTIGTYTRKLSTPASYAGKVVYLQFEGANQITEVFLDEKRVGKHQGGYTRFNFDLTPYLRPGRTQELRIVVDNRHHVDIAPLSADFTFFGGIYRDVYLDVREDLHISPLDFASSGVYVKTPKVSTSEAILEISTLINNHSSEKKEIQVLHTLKDPDGKVITSLTLKVDPEANTSNQRVEGKIQVPKPRLWTPGTPFLYTVETKILEKGQLRDECTTKTGFRWFEFHADTGFHLNGKPLKLIGTSRHQDFKDKGYALEDAHHIRDIELLKNMGGNFLRIAHYPQDPLILEMCDKLGILASVEIPIVNAVTESAAFSNQSIFMAEEMVKQNTNHPSLIVWSYMNEVMLRPPYKNTEAAYGPYCQEVYKQAKAIQDKIKQLDPSRPTMIAFHGNVKAYEDANLFTVPDIIGWNLYQGWYSDRPEQLDTFLKKYREKYPSKPTILSEYGADVDVRIHTYSPERFDYSVEYGDLYHEHYLKTILNSPFLAGAAIWNLNDFYSEVRKNTIPHVNSKGISGLDRKPKNTYFLYQAHLLKQAFVRFASKEWQQRPEGNHEIKIYSNASQVTLYLNNKKWGKLKVNAGIAKTHLNLPAGTHTLRAHISGAEDSFEIHTLPSQNFNELNVALGSKRFFWDENTKTLWQPEKAYEPGSYGFIGGQALRPKTRYGELPTAEVRIKGTDLSPLFLTQRIGIEKFKADLPAGKYAVYLYWAELNGTEPADAIAYNLGNDAIQELAGKRSFNVKANGVSFLENYEIDKEAGIQQAAVKKFNIDVKENGLTIEFIPIEGTTLLNAIKIIKRD</sequence>
<dbReference type="eggNOG" id="COG3250">
    <property type="taxonomic scope" value="Bacteria"/>
</dbReference>
<dbReference type="InterPro" id="IPR008979">
    <property type="entry name" value="Galactose-bd-like_sf"/>
</dbReference>
<evidence type="ECO:0000259" key="8">
    <source>
        <dbReference type="Pfam" id="PF11721"/>
    </source>
</evidence>
<evidence type="ECO:0000256" key="4">
    <source>
        <dbReference type="SAM" id="SignalP"/>
    </source>
</evidence>
<reference key="1">
    <citation type="submission" date="2010-11" db="EMBL/GenBank/DDBJ databases">
        <title>The complete genome of Leadbetterella byssophila DSM 17132.</title>
        <authorList>
            <consortium name="US DOE Joint Genome Institute (JGI-PGF)"/>
            <person name="Lucas S."/>
            <person name="Copeland A."/>
            <person name="Lapidus A."/>
            <person name="Glavina del Rio T."/>
            <person name="Dalin E."/>
            <person name="Tice H."/>
            <person name="Bruce D."/>
            <person name="Goodwin L."/>
            <person name="Pitluck S."/>
            <person name="Kyrpides N."/>
            <person name="Mavromatis K."/>
            <person name="Ivanova N."/>
            <person name="Teshima H."/>
            <person name="Brettin T."/>
            <person name="Detter J.C."/>
            <person name="Han C."/>
            <person name="Tapia R."/>
            <person name="Land M."/>
            <person name="Hauser L."/>
            <person name="Markowitz V."/>
            <person name="Cheng J.-F."/>
            <person name="Hugenholtz P."/>
            <person name="Woyke T."/>
            <person name="Wu D."/>
            <person name="Tindall B."/>
            <person name="Pomrenke H.G."/>
            <person name="Brambilla E."/>
            <person name="Klenk H.-P."/>
            <person name="Eisen J.A."/>
        </authorList>
    </citation>
    <scope>NUCLEOTIDE SEQUENCE [LARGE SCALE GENOMIC DNA]</scope>
    <source>
        <strain>DSM 17132</strain>
    </source>
</reference>
<protein>
    <submittedName>
        <fullName evidence="9">Beta-galactosidase</fullName>
        <ecNumber evidence="9">3.2.1.23</ecNumber>
    </submittedName>
</protein>
<dbReference type="Pfam" id="PF02836">
    <property type="entry name" value="Glyco_hydro_2_C"/>
    <property type="match status" value="1"/>
</dbReference>
<dbReference type="SUPFAM" id="SSF49785">
    <property type="entry name" value="Galactose-binding domain-like"/>
    <property type="match status" value="1"/>
</dbReference>
<evidence type="ECO:0000313" key="10">
    <source>
        <dbReference type="Proteomes" id="UP000007435"/>
    </source>
</evidence>
<dbReference type="CAZy" id="CBM57">
    <property type="family name" value="Carbohydrate-Binding Module Family 57"/>
</dbReference>
<feature type="domain" description="Glycoside hydrolase family 2 immunoglobulin-like beta-sandwich" evidence="5">
    <location>
        <begin position="180"/>
        <end position="284"/>
    </location>
</feature>
<dbReference type="EC" id="3.2.1.23" evidence="9"/>
<feature type="domain" description="Malectin" evidence="8">
    <location>
        <begin position="685"/>
        <end position="849"/>
    </location>
</feature>
<dbReference type="InterPro" id="IPR051913">
    <property type="entry name" value="GH2_Domain-Containing"/>
</dbReference>
<dbReference type="Pfam" id="PF11721">
    <property type="entry name" value="Malectin"/>
    <property type="match status" value="1"/>
</dbReference>
<dbReference type="Gene3D" id="2.60.120.430">
    <property type="entry name" value="Galactose-binding lectin"/>
    <property type="match status" value="1"/>
</dbReference>
<dbReference type="SUPFAM" id="SSF51445">
    <property type="entry name" value="(Trans)glycosidases"/>
    <property type="match status" value="1"/>
</dbReference>
<dbReference type="AlphaFoldDB" id="E4RVE4"/>
<dbReference type="InterPro" id="IPR036156">
    <property type="entry name" value="Beta-gal/glucu_dom_sf"/>
</dbReference>
<evidence type="ECO:0000259" key="6">
    <source>
        <dbReference type="Pfam" id="PF02836"/>
    </source>
</evidence>
<feature type="domain" description="Glycoside hydrolase family 2 catalytic" evidence="6">
    <location>
        <begin position="291"/>
        <end position="592"/>
    </location>
</feature>
<evidence type="ECO:0000313" key="9">
    <source>
        <dbReference type="EMBL" id="ADQ16130.1"/>
    </source>
</evidence>
<keyword evidence="10" id="KW-1185">Reference proteome</keyword>
<dbReference type="PANTHER" id="PTHR42732:SF1">
    <property type="entry name" value="BETA-MANNOSIDASE"/>
    <property type="match status" value="1"/>
</dbReference>
<dbReference type="Pfam" id="PF00703">
    <property type="entry name" value="Glyco_hydro_2"/>
    <property type="match status" value="1"/>
</dbReference>
<keyword evidence="2 9" id="KW-0378">Hydrolase</keyword>
<feature type="domain" description="Glycosyl hydrolases family 2 sugar binding" evidence="7">
    <location>
        <begin position="44"/>
        <end position="161"/>
    </location>
</feature>
<dbReference type="EMBL" id="CP002305">
    <property type="protein sequence ID" value="ADQ16130.1"/>
    <property type="molecule type" value="Genomic_DNA"/>
</dbReference>
<feature type="chain" id="PRO_5003185850" evidence="4">
    <location>
        <begin position="24"/>
        <end position="859"/>
    </location>
</feature>
<accession>E4RVE4</accession>
<dbReference type="SUPFAM" id="SSF49303">
    <property type="entry name" value="beta-Galactosidase/glucuronidase domain"/>
    <property type="match status" value="1"/>
</dbReference>
<dbReference type="KEGG" id="lby:Lbys_0352"/>
<dbReference type="PANTHER" id="PTHR42732">
    <property type="entry name" value="BETA-GALACTOSIDASE"/>
    <property type="match status" value="1"/>
</dbReference>
<name>E4RVE4_LEAB4</name>
<proteinExistence type="inferred from homology"/>
<dbReference type="Gene3D" id="2.60.40.10">
    <property type="entry name" value="Immunoglobulins"/>
    <property type="match status" value="2"/>
</dbReference>
<evidence type="ECO:0000259" key="5">
    <source>
        <dbReference type="Pfam" id="PF00703"/>
    </source>
</evidence>
<dbReference type="GO" id="GO:0005975">
    <property type="term" value="P:carbohydrate metabolic process"/>
    <property type="evidence" value="ECO:0007669"/>
    <property type="project" value="InterPro"/>
</dbReference>
<keyword evidence="3 9" id="KW-0326">Glycosidase</keyword>
<dbReference type="Gene3D" id="2.60.120.260">
    <property type="entry name" value="Galactose-binding domain-like"/>
    <property type="match status" value="1"/>
</dbReference>
<dbReference type="InterPro" id="IPR017853">
    <property type="entry name" value="GH"/>
</dbReference>
<evidence type="ECO:0000256" key="3">
    <source>
        <dbReference type="ARBA" id="ARBA00023295"/>
    </source>
</evidence>
<evidence type="ECO:0000259" key="7">
    <source>
        <dbReference type="Pfam" id="PF02837"/>
    </source>
</evidence>
<dbReference type="Pfam" id="PF02837">
    <property type="entry name" value="Glyco_hydro_2_N"/>
    <property type="match status" value="1"/>
</dbReference>
<dbReference type="GO" id="GO:0004565">
    <property type="term" value="F:beta-galactosidase activity"/>
    <property type="evidence" value="ECO:0007669"/>
    <property type="project" value="UniProtKB-EC"/>
</dbReference>
<dbReference type="InterPro" id="IPR006103">
    <property type="entry name" value="Glyco_hydro_2_cat"/>
</dbReference>
<dbReference type="RefSeq" id="WP_013407185.1">
    <property type="nucleotide sequence ID" value="NC_014655.1"/>
</dbReference>
<dbReference type="InterPro" id="IPR006101">
    <property type="entry name" value="Glyco_hydro_2"/>
</dbReference>
<comment type="similarity">
    <text evidence="1">Belongs to the glycosyl hydrolase 2 family.</text>
</comment>
<dbReference type="STRING" id="649349.Lbys_0352"/>
<dbReference type="OrthoDB" id="857501at2"/>
<dbReference type="InterPro" id="IPR013783">
    <property type="entry name" value="Ig-like_fold"/>
</dbReference>
<dbReference type="Gene3D" id="3.20.20.80">
    <property type="entry name" value="Glycosidases"/>
    <property type="match status" value="1"/>
</dbReference>
<feature type="signal peptide" evidence="4">
    <location>
        <begin position="1"/>
        <end position="23"/>
    </location>
</feature>
<evidence type="ECO:0000256" key="2">
    <source>
        <dbReference type="ARBA" id="ARBA00022801"/>
    </source>
</evidence>
<evidence type="ECO:0000256" key="1">
    <source>
        <dbReference type="ARBA" id="ARBA00007401"/>
    </source>
</evidence>
<organism evidence="9 10">
    <name type="scientific">Leadbetterella byssophila (strain DSM 17132 / JCM 16389 / KACC 11308 / NBRC 106382 / 4M15)</name>
    <dbReference type="NCBI Taxonomy" id="649349"/>
    <lineage>
        <taxon>Bacteria</taxon>
        <taxon>Pseudomonadati</taxon>
        <taxon>Bacteroidota</taxon>
        <taxon>Cytophagia</taxon>
        <taxon>Cytophagales</taxon>
        <taxon>Leadbetterellaceae</taxon>
        <taxon>Leadbetterella</taxon>
    </lineage>
</organism>
<gene>
    <name evidence="9" type="ordered locus">Lbys_0352</name>
</gene>
<reference evidence="9 10" key="2">
    <citation type="journal article" date="2011" name="Stand. Genomic Sci.">
        <title>Complete genome sequence of Leadbetterella byssophila type strain (4M15).</title>
        <authorList>
            <person name="Abt B."/>
            <person name="Teshima H."/>
            <person name="Lucas S."/>
            <person name="Lapidus A."/>
            <person name="Del Rio T.G."/>
            <person name="Nolan M."/>
            <person name="Tice H."/>
            <person name="Cheng J.F."/>
            <person name="Pitluck S."/>
            <person name="Liolios K."/>
            <person name="Pagani I."/>
            <person name="Ivanova N."/>
            <person name="Mavromatis K."/>
            <person name="Pati A."/>
            <person name="Tapia R."/>
            <person name="Han C."/>
            <person name="Goodwin L."/>
            <person name="Chen A."/>
            <person name="Palaniappan K."/>
            <person name="Land M."/>
            <person name="Hauser L."/>
            <person name="Chang Y.J."/>
            <person name="Jeffries C.D."/>
            <person name="Rohde M."/>
            <person name="Goker M."/>
            <person name="Tindall B.J."/>
            <person name="Detter J.C."/>
            <person name="Woyke T."/>
            <person name="Bristow J."/>
            <person name="Eisen J.A."/>
            <person name="Markowitz V."/>
            <person name="Hugenholtz P."/>
            <person name="Klenk H.P."/>
            <person name="Kyrpides N.C."/>
        </authorList>
    </citation>
    <scope>NUCLEOTIDE SEQUENCE [LARGE SCALE GENOMIC DNA]</scope>
    <source>
        <strain evidence="10">DSM 17132 / JCM 16389 / KACC 11308 / NBRC 106382 / 4M15</strain>
    </source>
</reference>
<keyword evidence="4" id="KW-0732">Signal</keyword>
<dbReference type="PRINTS" id="PR00132">
    <property type="entry name" value="GLHYDRLASE2"/>
</dbReference>
<dbReference type="CAZy" id="GH2">
    <property type="family name" value="Glycoside Hydrolase Family 2"/>
</dbReference>